<dbReference type="Pfam" id="PF01408">
    <property type="entry name" value="GFO_IDH_MocA"/>
    <property type="match status" value="1"/>
</dbReference>
<evidence type="ECO:0000259" key="3">
    <source>
        <dbReference type="Pfam" id="PF22725"/>
    </source>
</evidence>
<gene>
    <name evidence="4" type="ORF">V2S66_15510</name>
</gene>
<dbReference type="Pfam" id="PF22725">
    <property type="entry name" value="GFO_IDH_MocA_C3"/>
    <property type="match status" value="1"/>
</dbReference>
<dbReference type="PANTHER" id="PTHR43818">
    <property type="entry name" value="BCDNA.GH03377"/>
    <property type="match status" value="1"/>
</dbReference>
<protein>
    <submittedName>
        <fullName evidence="4">Gfo/Idh/MocA family oxidoreductase</fullName>
    </submittedName>
</protein>
<dbReference type="SUPFAM" id="SSF55347">
    <property type="entry name" value="Glyceraldehyde-3-phosphate dehydrogenase-like, C-terminal domain"/>
    <property type="match status" value="1"/>
</dbReference>
<name>A0ABU7PCH1_9ACTN</name>
<reference evidence="4 5" key="1">
    <citation type="submission" date="2023-12" db="EMBL/GenBank/DDBJ databases">
        <title>Streptomyces sp. V4-01.</title>
        <authorList>
            <person name="Somphong A."/>
            <person name="Phongsopitanun W."/>
        </authorList>
    </citation>
    <scope>NUCLEOTIDE SEQUENCE [LARGE SCALE GENOMIC DNA]</scope>
    <source>
        <strain evidence="4 5">V4-01</strain>
    </source>
</reference>
<dbReference type="PANTHER" id="PTHR43818:SF11">
    <property type="entry name" value="BCDNA.GH03377"/>
    <property type="match status" value="1"/>
</dbReference>
<dbReference type="Proteomes" id="UP001344658">
    <property type="component" value="Unassembled WGS sequence"/>
</dbReference>
<dbReference type="SUPFAM" id="SSF51735">
    <property type="entry name" value="NAD(P)-binding Rossmann-fold domains"/>
    <property type="match status" value="1"/>
</dbReference>
<feature type="domain" description="Gfo/Idh/MocA-like oxidoreductase N-terminal" evidence="2">
    <location>
        <begin position="10"/>
        <end position="128"/>
    </location>
</feature>
<dbReference type="InterPro" id="IPR050463">
    <property type="entry name" value="Gfo/Idh/MocA_oxidrdct_glycsds"/>
</dbReference>
<evidence type="ECO:0000313" key="5">
    <source>
        <dbReference type="Proteomes" id="UP001344658"/>
    </source>
</evidence>
<dbReference type="InterPro" id="IPR055170">
    <property type="entry name" value="GFO_IDH_MocA-like_dom"/>
</dbReference>
<dbReference type="InterPro" id="IPR036291">
    <property type="entry name" value="NAD(P)-bd_dom_sf"/>
</dbReference>
<dbReference type="InterPro" id="IPR000683">
    <property type="entry name" value="Gfo/Idh/MocA-like_OxRdtase_N"/>
</dbReference>
<evidence type="ECO:0000259" key="2">
    <source>
        <dbReference type="Pfam" id="PF01408"/>
    </source>
</evidence>
<organism evidence="4 5">
    <name type="scientific">Actinacidiphila polyblastidii</name>
    <dbReference type="NCBI Taxonomy" id="3110430"/>
    <lineage>
        <taxon>Bacteria</taxon>
        <taxon>Bacillati</taxon>
        <taxon>Actinomycetota</taxon>
        <taxon>Actinomycetes</taxon>
        <taxon>Kitasatosporales</taxon>
        <taxon>Streptomycetaceae</taxon>
        <taxon>Actinacidiphila</taxon>
    </lineage>
</organism>
<keyword evidence="5" id="KW-1185">Reference proteome</keyword>
<comment type="caution">
    <text evidence="4">The sequence shown here is derived from an EMBL/GenBank/DDBJ whole genome shotgun (WGS) entry which is preliminary data.</text>
</comment>
<dbReference type="Gene3D" id="3.40.50.720">
    <property type="entry name" value="NAD(P)-binding Rossmann-like Domain"/>
    <property type="match status" value="1"/>
</dbReference>
<dbReference type="EMBL" id="JAZEWV010000010">
    <property type="protein sequence ID" value="MEE4543373.1"/>
    <property type="molecule type" value="Genomic_DNA"/>
</dbReference>
<dbReference type="RefSeq" id="WP_330795721.1">
    <property type="nucleotide sequence ID" value="NZ_JAZEWV010000010.1"/>
</dbReference>
<proteinExistence type="predicted"/>
<keyword evidence="1" id="KW-0560">Oxidoreductase</keyword>
<sequence length="367" mass="38290">MTRRPAARRLRVGLIGTGVGVRTYLPGFAATGRADVVAIAGSSPARSREVAAATAVPTAHGDFRALCADQDLDLICVTSPNEFHYEHFAAAAASGRPVVVEKPAAVDARDLRRFLRVPLAPGQQVFVDHQLRFNPYLRRLRACLAGGEIGRPYQLRIHQQGVGQLAAGVPWAWQFDEARGGGVRLAMGSHLVDLAGYLLGVDAWQRVTGSVDPVVAVRRDGAGGSHRVTADSAFSAMLANPDATALVSASAAAAGESLLDVDVLGTAGEAHFSLRDKLRIFGADGAVRVPVPEGVEPAEAANRVSVFKSSFTCFARALTAALLDGDAAAVADASMLADQESLLGTLDAILDSARVLSASPQPTGSTR</sequence>
<evidence type="ECO:0000313" key="4">
    <source>
        <dbReference type="EMBL" id="MEE4543373.1"/>
    </source>
</evidence>
<evidence type="ECO:0000256" key="1">
    <source>
        <dbReference type="ARBA" id="ARBA00023002"/>
    </source>
</evidence>
<feature type="domain" description="GFO/IDH/MocA-like oxidoreductase" evidence="3">
    <location>
        <begin position="138"/>
        <end position="270"/>
    </location>
</feature>
<dbReference type="Gene3D" id="3.30.360.10">
    <property type="entry name" value="Dihydrodipicolinate Reductase, domain 2"/>
    <property type="match status" value="1"/>
</dbReference>
<accession>A0ABU7PCH1</accession>